<keyword evidence="4" id="KW-1185">Reference proteome</keyword>
<evidence type="ECO:0000259" key="2">
    <source>
        <dbReference type="Pfam" id="PF13471"/>
    </source>
</evidence>
<dbReference type="NCBIfam" id="NF033537">
    <property type="entry name" value="lasso_biosyn_B2"/>
    <property type="match status" value="1"/>
</dbReference>
<feature type="domain" description="Microcin J25-processing protein McjB C-terminal" evidence="2">
    <location>
        <begin position="137"/>
        <end position="237"/>
    </location>
</feature>
<feature type="compositionally biased region" description="Basic residues" evidence="1">
    <location>
        <begin position="100"/>
        <end position="109"/>
    </location>
</feature>
<dbReference type="InterPro" id="IPR008792">
    <property type="entry name" value="PQQD"/>
</dbReference>
<evidence type="ECO:0000256" key="1">
    <source>
        <dbReference type="SAM" id="MobiDB-lite"/>
    </source>
</evidence>
<dbReference type="EMBL" id="CP109495">
    <property type="protein sequence ID" value="WUX50161.1"/>
    <property type="molecule type" value="Genomic_DNA"/>
</dbReference>
<feature type="region of interest" description="Disordered" evidence="1">
    <location>
        <begin position="87"/>
        <end position="117"/>
    </location>
</feature>
<dbReference type="RefSeq" id="WP_329073710.1">
    <property type="nucleotide sequence ID" value="NZ_CP109389.1"/>
</dbReference>
<dbReference type="InterPro" id="IPR032708">
    <property type="entry name" value="McjB_C"/>
</dbReference>
<reference evidence="3" key="1">
    <citation type="submission" date="2022-10" db="EMBL/GenBank/DDBJ databases">
        <title>The complete genomes of actinobacterial strains from the NBC collection.</title>
        <authorList>
            <person name="Joergensen T.S."/>
            <person name="Alvarez Arevalo M."/>
            <person name="Sterndorff E.B."/>
            <person name="Faurdal D."/>
            <person name="Vuksanovic O."/>
            <person name="Mourched A.-S."/>
            <person name="Charusanti P."/>
            <person name="Shaw S."/>
            <person name="Blin K."/>
            <person name="Weber T."/>
        </authorList>
    </citation>
    <scope>NUCLEOTIDE SEQUENCE</scope>
    <source>
        <strain evidence="3">NBC_01432</strain>
    </source>
</reference>
<accession>A0ABZ1ZVL6</accession>
<sequence length="239" mass="25631">MAAFHIPEHVHESRGPHGGTVLLDARTGQWYAMNGTARALWSEWRESGDFDAGVRTVAAGFPPALGERVRTDAGQLAELLLQRGLVSTAPSSDGSEPSPRRRPERRAGRRFSSAPRHDRSGATAALVVALCLLRLPFGVTVRMVAALTSRCPRPATYAQAEQALAAVRRGARRYPGRVACLELSLAATVRLALAGLGAQWCLGSADDPYRFHAWIEAGGRPVTSPSDGELTGFRKVLSV</sequence>
<gene>
    <name evidence="3" type="ORF">OG442_00505</name>
</gene>
<protein>
    <submittedName>
        <fullName evidence="3">Lasso peptide biosynthesis B2 protein</fullName>
    </submittedName>
</protein>
<dbReference type="Proteomes" id="UP001432209">
    <property type="component" value="Chromosome"/>
</dbReference>
<evidence type="ECO:0000313" key="4">
    <source>
        <dbReference type="Proteomes" id="UP001432209"/>
    </source>
</evidence>
<dbReference type="Pfam" id="PF05402">
    <property type="entry name" value="PqqD"/>
    <property type="match status" value="1"/>
</dbReference>
<evidence type="ECO:0000313" key="3">
    <source>
        <dbReference type="EMBL" id="WUX50161.1"/>
    </source>
</evidence>
<proteinExistence type="predicted"/>
<dbReference type="InterPro" id="IPR053521">
    <property type="entry name" value="McjB-like"/>
</dbReference>
<name>A0ABZ1ZVL6_STRNV</name>
<dbReference type="Pfam" id="PF13471">
    <property type="entry name" value="Transglut_core3"/>
    <property type="match status" value="1"/>
</dbReference>
<organism evidence="3 4">
    <name type="scientific">Streptomyces niveus</name>
    <name type="common">Streptomyces spheroides</name>
    <dbReference type="NCBI Taxonomy" id="193462"/>
    <lineage>
        <taxon>Bacteria</taxon>
        <taxon>Bacillati</taxon>
        <taxon>Actinomycetota</taxon>
        <taxon>Actinomycetes</taxon>
        <taxon>Kitasatosporales</taxon>
        <taxon>Streptomycetaceae</taxon>
        <taxon>Streptomyces</taxon>
    </lineage>
</organism>